<keyword evidence="1" id="KW-0175">Coiled coil</keyword>
<feature type="coiled-coil region" evidence="1">
    <location>
        <begin position="112"/>
        <end position="146"/>
    </location>
</feature>
<feature type="region of interest" description="Disordered" evidence="2">
    <location>
        <begin position="1"/>
        <end position="98"/>
    </location>
</feature>
<feature type="coiled-coil region" evidence="1">
    <location>
        <begin position="257"/>
        <end position="312"/>
    </location>
</feature>
<dbReference type="GO" id="GO:0007005">
    <property type="term" value="P:mitochondrion organization"/>
    <property type="evidence" value="ECO:0007669"/>
    <property type="project" value="InterPro"/>
</dbReference>
<dbReference type="Proteomes" id="UP000826195">
    <property type="component" value="Unassembled WGS sequence"/>
</dbReference>
<dbReference type="GO" id="GO:0007268">
    <property type="term" value="P:chemical synaptic transmission"/>
    <property type="evidence" value="ECO:0007669"/>
    <property type="project" value="InterPro"/>
</dbReference>
<feature type="compositionally biased region" description="Basic residues" evidence="2">
    <location>
        <begin position="42"/>
        <end position="56"/>
    </location>
</feature>
<evidence type="ECO:0000256" key="2">
    <source>
        <dbReference type="SAM" id="MobiDB-lite"/>
    </source>
</evidence>
<feature type="coiled-coil region" evidence="1">
    <location>
        <begin position="548"/>
        <end position="607"/>
    </location>
</feature>
<dbReference type="AlphaFoldDB" id="A0AAV7J457"/>
<evidence type="ECO:0000313" key="3">
    <source>
        <dbReference type="EMBL" id="KAH0566771.1"/>
    </source>
</evidence>
<dbReference type="GO" id="GO:0045202">
    <property type="term" value="C:synapse"/>
    <property type="evidence" value="ECO:0007669"/>
    <property type="project" value="GOC"/>
</dbReference>
<protein>
    <submittedName>
        <fullName evidence="3">Uncharacterized protein</fullName>
    </submittedName>
</protein>
<evidence type="ECO:0000256" key="1">
    <source>
        <dbReference type="SAM" id="Coils"/>
    </source>
</evidence>
<organism evidence="3 4">
    <name type="scientific">Cotesia glomerata</name>
    <name type="common">Lepidopteran parasitic wasp</name>
    <name type="synonym">Apanteles glomeratus</name>
    <dbReference type="NCBI Taxonomy" id="32391"/>
    <lineage>
        <taxon>Eukaryota</taxon>
        <taxon>Metazoa</taxon>
        <taxon>Ecdysozoa</taxon>
        <taxon>Arthropoda</taxon>
        <taxon>Hexapoda</taxon>
        <taxon>Insecta</taxon>
        <taxon>Pterygota</taxon>
        <taxon>Neoptera</taxon>
        <taxon>Endopterygota</taxon>
        <taxon>Hymenoptera</taxon>
        <taxon>Apocrita</taxon>
        <taxon>Ichneumonoidea</taxon>
        <taxon>Braconidae</taxon>
        <taxon>Microgastrinae</taxon>
        <taxon>Cotesia</taxon>
    </lineage>
</organism>
<dbReference type="GO" id="GO:0005814">
    <property type="term" value="C:centriole"/>
    <property type="evidence" value="ECO:0007669"/>
    <property type="project" value="InterPro"/>
</dbReference>
<dbReference type="PANTHER" id="PTHR36170:SF1">
    <property type="entry name" value="CENTROSOMAL PROTEIN OF 89 KDA"/>
    <property type="match status" value="1"/>
</dbReference>
<dbReference type="PANTHER" id="PTHR36170">
    <property type="entry name" value="CENTROSOMAL PROTEIN OF 89 KDA"/>
    <property type="match status" value="1"/>
</dbReference>
<reference evidence="3 4" key="1">
    <citation type="journal article" date="2021" name="J. Hered.">
        <title>A chromosome-level genome assembly of the parasitoid wasp, Cotesia glomerata (Hymenoptera: Braconidae).</title>
        <authorList>
            <person name="Pinto B.J."/>
            <person name="Weis J.J."/>
            <person name="Gamble T."/>
            <person name="Ode P.J."/>
            <person name="Paul R."/>
            <person name="Zaspel J.M."/>
        </authorList>
    </citation>
    <scope>NUCLEOTIDE SEQUENCE [LARGE SCALE GENOMIC DNA]</scope>
    <source>
        <strain evidence="3">CgM1</strain>
    </source>
</reference>
<feature type="compositionally biased region" description="Polar residues" evidence="2">
    <location>
        <begin position="28"/>
        <end position="38"/>
    </location>
</feature>
<comment type="caution">
    <text evidence="3">The sequence shown here is derived from an EMBL/GenBank/DDBJ whole genome shotgun (WGS) entry which is preliminary data.</text>
</comment>
<gene>
    <name evidence="3" type="ORF">KQX54_003977</name>
</gene>
<feature type="compositionally biased region" description="Low complexity" evidence="2">
    <location>
        <begin position="57"/>
        <end position="75"/>
    </location>
</feature>
<accession>A0AAV7J457</accession>
<name>A0AAV7J457_COTGL</name>
<dbReference type="EMBL" id="JAHXZJ010000001">
    <property type="protein sequence ID" value="KAH0566771.1"/>
    <property type="molecule type" value="Genomic_DNA"/>
</dbReference>
<dbReference type="GO" id="GO:0060271">
    <property type="term" value="P:cilium assembly"/>
    <property type="evidence" value="ECO:0007669"/>
    <property type="project" value="InterPro"/>
</dbReference>
<proteinExistence type="predicted"/>
<dbReference type="GO" id="GO:0097539">
    <property type="term" value="C:ciliary transition fiber"/>
    <property type="evidence" value="ECO:0007669"/>
    <property type="project" value="TreeGrafter"/>
</dbReference>
<keyword evidence="4" id="KW-1185">Reference proteome</keyword>
<feature type="coiled-coil region" evidence="1">
    <location>
        <begin position="373"/>
        <end position="522"/>
    </location>
</feature>
<dbReference type="InterPro" id="IPR033545">
    <property type="entry name" value="CEP89"/>
</dbReference>
<feature type="compositionally biased region" description="Basic and acidic residues" evidence="2">
    <location>
        <begin position="12"/>
        <end position="24"/>
    </location>
</feature>
<sequence>MYLNGNSTVIDDINRYDGKSDRKKYNGHKNSTNESQLESTRRSHRRKLSSKSRSSSKTKASSSNNEDFNDNSNSSMANKLRRHKKTKPSANETDGLIVKSESIPERGLMEALSEKEALLAKYKAKYSKLEKNYQEVTLKNSNLQSLIEKREAEYDELHTHYEELIKHVQSLDQERINNQLGNKKVVAENTQLHEDVSLLKILIYRLNVELQRYQDKLRLLNVKPDEEKTESTDPTTESKRVSEAWGHVNNHALAPLLEAYQEHLEEKDDLIRHFRNEMDDFGGKFKEIVAENEELRKGLDHYKLQTEKLIEELKTVSGDITLVKEENDIFRKQVSLHKQKLLEIHSIYEKKVDSMSQDNNKLHSDYVSCKTELSNLQGKYEILSEGYEKLKKNSEKTMPVSVHSDAIDECKRLFEELKTQYDTEKRKLLNQLKKFEELNPENEKLIATLTAERDHLRYLTKNLEKSLKRTQSKLESLQNALCSIQVSRDSFKRQLSKTTAYCEELVTAQEKLQAEKDELLALLCTKEKESENIQYLGNNITQRMGALKDQLKIVQKGAKEQLDTVEKNMKIQEQGVGQMKSDYHKELQRLKSLIKQKEDVIGKLQREKYAAQDHLELVWKAATNDDKKVKDVLKNSKIYV</sequence>
<evidence type="ECO:0000313" key="4">
    <source>
        <dbReference type="Proteomes" id="UP000826195"/>
    </source>
</evidence>